<dbReference type="KEGG" id="ahb:bsdtb5_33930"/>
<dbReference type="Proteomes" id="UP000595897">
    <property type="component" value="Chromosome"/>
</dbReference>
<evidence type="ECO:0000313" key="1">
    <source>
        <dbReference type="EMBL" id="BCN32098.1"/>
    </source>
</evidence>
<dbReference type="EMBL" id="AP024169">
    <property type="protein sequence ID" value="BCN32098.1"/>
    <property type="molecule type" value="Genomic_DNA"/>
</dbReference>
<gene>
    <name evidence="1" type="ORF">bsdtb5_33930</name>
</gene>
<organism evidence="1 2">
    <name type="scientific">Anaeromicropila herbilytica</name>
    <dbReference type="NCBI Taxonomy" id="2785025"/>
    <lineage>
        <taxon>Bacteria</taxon>
        <taxon>Bacillati</taxon>
        <taxon>Bacillota</taxon>
        <taxon>Clostridia</taxon>
        <taxon>Lachnospirales</taxon>
        <taxon>Lachnospiraceae</taxon>
        <taxon>Anaeromicropila</taxon>
    </lineage>
</organism>
<accession>A0A7R7ENK8</accession>
<dbReference type="RefSeq" id="WP_271713174.1">
    <property type="nucleotide sequence ID" value="NZ_AP024169.1"/>
</dbReference>
<reference evidence="1 2" key="1">
    <citation type="submission" date="2020-11" db="EMBL/GenBank/DDBJ databases">
        <title>Draft genome sequencing of a Lachnospiraceae strain isolated from anoxic soil subjected to BSD treatment.</title>
        <authorList>
            <person name="Uek A."/>
            <person name="Tonouchi A."/>
        </authorList>
    </citation>
    <scope>NUCLEOTIDE SEQUENCE [LARGE SCALE GENOMIC DNA]</scope>
    <source>
        <strain evidence="1 2">TB5</strain>
    </source>
</reference>
<name>A0A7R7ENK8_9FIRM</name>
<protein>
    <submittedName>
        <fullName evidence="1">Uncharacterized protein</fullName>
    </submittedName>
</protein>
<sequence length="73" mass="8886">MKYEDLLDEAYHIGIKVKELNLKGNKEMKFNRVYFYARLFQLDHIEKEKLAVKKQKVPFTNEEIQLLWNNIDI</sequence>
<proteinExistence type="predicted"/>
<keyword evidence="2" id="KW-1185">Reference proteome</keyword>
<evidence type="ECO:0000313" key="2">
    <source>
        <dbReference type="Proteomes" id="UP000595897"/>
    </source>
</evidence>
<dbReference type="AlphaFoldDB" id="A0A7R7ENK8"/>